<sequence>LVQKERVRAEHDIPDQRLVYENCNCQRQRRHLSTTRIGNTMAHARLGIGAENSGKLVAKVKNEARSFALKNGMDIVIVNGPPGIGCPVVSSLSGANFVVLVTEPTLSALHDLNRAYEAYKNGELKEL</sequence>
<name>A0A0F9E1G7_9ZZZZ</name>
<accession>A0A0F9E1G7</accession>
<dbReference type="Gene3D" id="3.40.50.300">
    <property type="entry name" value="P-loop containing nucleotide triphosphate hydrolases"/>
    <property type="match status" value="1"/>
</dbReference>
<feature type="non-terminal residue" evidence="1">
    <location>
        <position position="1"/>
    </location>
</feature>
<dbReference type="SUPFAM" id="SSF52540">
    <property type="entry name" value="P-loop containing nucleoside triphosphate hydrolases"/>
    <property type="match status" value="1"/>
</dbReference>
<dbReference type="AlphaFoldDB" id="A0A0F9E1G7"/>
<dbReference type="InterPro" id="IPR027417">
    <property type="entry name" value="P-loop_NTPase"/>
</dbReference>
<reference evidence="1" key="1">
    <citation type="journal article" date="2015" name="Nature">
        <title>Complex archaea that bridge the gap between prokaryotes and eukaryotes.</title>
        <authorList>
            <person name="Spang A."/>
            <person name="Saw J.H."/>
            <person name="Jorgensen S.L."/>
            <person name="Zaremba-Niedzwiedzka K."/>
            <person name="Martijn J."/>
            <person name="Lind A.E."/>
            <person name="van Eijk R."/>
            <person name="Schleper C."/>
            <person name="Guy L."/>
            <person name="Ettema T.J."/>
        </authorList>
    </citation>
    <scope>NUCLEOTIDE SEQUENCE</scope>
</reference>
<organism evidence="1">
    <name type="scientific">marine sediment metagenome</name>
    <dbReference type="NCBI Taxonomy" id="412755"/>
    <lineage>
        <taxon>unclassified sequences</taxon>
        <taxon>metagenomes</taxon>
        <taxon>ecological metagenomes</taxon>
    </lineage>
</organism>
<gene>
    <name evidence="1" type="ORF">LCGC14_2480330</name>
</gene>
<dbReference type="PANTHER" id="PTHR43534">
    <property type="entry name" value="MIND SUPERFAMILY P-LOOP ATPASE CONTAINING AN INSERTED FERREDOXIN DOMAIN"/>
    <property type="match status" value="1"/>
</dbReference>
<comment type="caution">
    <text evidence="1">The sequence shown here is derived from an EMBL/GenBank/DDBJ whole genome shotgun (WGS) entry which is preliminary data.</text>
</comment>
<dbReference type="EMBL" id="LAZR01039054">
    <property type="protein sequence ID" value="KKL17958.1"/>
    <property type="molecule type" value="Genomic_DNA"/>
</dbReference>
<evidence type="ECO:0000313" key="1">
    <source>
        <dbReference type="EMBL" id="KKL17958.1"/>
    </source>
</evidence>
<protein>
    <submittedName>
        <fullName evidence="1">Uncharacterized protein</fullName>
    </submittedName>
</protein>
<dbReference type="PANTHER" id="PTHR43534:SF1">
    <property type="entry name" value="4FE-4S CLUSTER CONTAINING PARA FAMILY ATPASE PROTEIN"/>
    <property type="match status" value="1"/>
</dbReference>
<proteinExistence type="predicted"/>